<evidence type="ECO:0000313" key="1">
    <source>
        <dbReference type="EMBL" id="ARF08947.1"/>
    </source>
</evidence>
<dbReference type="EMBL" id="KY684083">
    <property type="protein sequence ID" value="ARF08947.1"/>
    <property type="molecule type" value="Genomic_DNA"/>
</dbReference>
<name>A0A1V0SB55_9VIRU</name>
<reference evidence="1" key="1">
    <citation type="journal article" date="2017" name="Science">
        <title>Giant viruses with an expanded complement of translation system components.</title>
        <authorList>
            <person name="Schulz F."/>
            <person name="Yutin N."/>
            <person name="Ivanova N.N."/>
            <person name="Ortega D.R."/>
            <person name="Lee T.K."/>
            <person name="Vierheilig J."/>
            <person name="Daims H."/>
            <person name="Horn M."/>
            <person name="Wagner M."/>
            <person name="Jensen G.J."/>
            <person name="Kyrpides N.C."/>
            <person name="Koonin E.V."/>
            <person name="Woyke T."/>
        </authorList>
    </citation>
    <scope>NUCLEOTIDE SEQUENCE</scope>
    <source>
        <strain evidence="1">CTV1</strain>
    </source>
</reference>
<proteinExistence type="predicted"/>
<gene>
    <name evidence="1" type="ORF">Catovirus_1_997</name>
</gene>
<sequence length="31" mass="3949">MLPCFEYVYQIVNKFKKKKFEILQYLKVPYF</sequence>
<organism evidence="1">
    <name type="scientific">Catovirus CTV1</name>
    <dbReference type="NCBI Taxonomy" id="1977631"/>
    <lineage>
        <taxon>Viruses</taxon>
        <taxon>Varidnaviria</taxon>
        <taxon>Bamfordvirae</taxon>
        <taxon>Nucleocytoviricota</taxon>
        <taxon>Megaviricetes</taxon>
        <taxon>Imitervirales</taxon>
        <taxon>Mimiviridae</taxon>
        <taxon>Klosneuvirinae</taxon>
        <taxon>Catovirus</taxon>
    </lineage>
</organism>
<accession>A0A1V0SB55</accession>
<protein>
    <submittedName>
        <fullName evidence="1">Uncharacterized protein</fullName>
    </submittedName>
</protein>